<keyword evidence="7 8" id="KW-0472">Membrane</keyword>
<comment type="similarity">
    <text evidence="2">Belongs to the binding-protein-dependent transport system permease family. CysTW subfamily.</text>
</comment>
<evidence type="ECO:0000256" key="3">
    <source>
        <dbReference type="ARBA" id="ARBA00022448"/>
    </source>
</evidence>
<dbReference type="Gene3D" id="1.10.3720.10">
    <property type="entry name" value="MetI-like"/>
    <property type="match status" value="1"/>
</dbReference>
<dbReference type="PROSITE" id="PS50928">
    <property type="entry name" value="ABC_TM1"/>
    <property type="match status" value="1"/>
</dbReference>
<feature type="transmembrane region" description="Helical" evidence="8">
    <location>
        <begin position="169"/>
        <end position="187"/>
    </location>
</feature>
<feature type="transmembrane region" description="Helical" evidence="8">
    <location>
        <begin position="207"/>
        <end position="236"/>
    </location>
</feature>
<keyword evidence="4" id="KW-1003">Cell membrane</keyword>
<feature type="transmembrane region" description="Helical" evidence="8">
    <location>
        <begin position="138"/>
        <end position="157"/>
    </location>
</feature>
<evidence type="ECO:0000256" key="2">
    <source>
        <dbReference type="ARBA" id="ARBA00007069"/>
    </source>
</evidence>
<evidence type="ECO:0000256" key="5">
    <source>
        <dbReference type="ARBA" id="ARBA00022692"/>
    </source>
</evidence>
<evidence type="ECO:0000256" key="8">
    <source>
        <dbReference type="RuleBase" id="RU363032"/>
    </source>
</evidence>
<dbReference type="PANTHER" id="PTHR42929:SF5">
    <property type="entry name" value="ABC TRANSPORTER PERMEASE PROTEIN"/>
    <property type="match status" value="1"/>
</dbReference>
<evidence type="ECO:0000256" key="6">
    <source>
        <dbReference type="ARBA" id="ARBA00022989"/>
    </source>
</evidence>
<accession>A0A1X7A6Y3</accession>
<dbReference type="InterPro" id="IPR000515">
    <property type="entry name" value="MetI-like"/>
</dbReference>
<keyword evidence="3 8" id="KW-0813">Transport</keyword>
<evidence type="ECO:0000256" key="1">
    <source>
        <dbReference type="ARBA" id="ARBA00004651"/>
    </source>
</evidence>
<evidence type="ECO:0000256" key="7">
    <source>
        <dbReference type="ARBA" id="ARBA00023136"/>
    </source>
</evidence>
<keyword evidence="6 8" id="KW-1133">Transmembrane helix</keyword>
<feature type="transmembrane region" description="Helical" evidence="8">
    <location>
        <begin position="257"/>
        <end position="280"/>
    </location>
</feature>
<evidence type="ECO:0000313" key="10">
    <source>
        <dbReference type="EMBL" id="SLN72188.1"/>
    </source>
</evidence>
<dbReference type="PANTHER" id="PTHR42929">
    <property type="entry name" value="INNER MEMBRANE ABC TRANSPORTER PERMEASE PROTEIN YDCU-RELATED-RELATED"/>
    <property type="match status" value="1"/>
</dbReference>
<evidence type="ECO:0000256" key="4">
    <source>
        <dbReference type="ARBA" id="ARBA00022475"/>
    </source>
</evidence>
<dbReference type="AlphaFoldDB" id="A0A1X7A6Y3"/>
<dbReference type="EMBL" id="FWFJ01000051">
    <property type="protein sequence ID" value="SLN72188.1"/>
    <property type="molecule type" value="Genomic_DNA"/>
</dbReference>
<dbReference type="CDD" id="cd06261">
    <property type="entry name" value="TM_PBP2"/>
    <property type="match status" value="1"/>
</dbReference>
<gene>
    <name evidence="10" type="primary">potB_4</name>
    <name evidence="10" type="ORF">ROG8370_03499</name>
</gene>
<feature type="transmembrane region" description="Helical" evidence="8">
    <location>
        <begin position="111"/>
        <end position="132"/>
    </location>
</feature>
<reference evidence="11" key="1">
    <citation type="submission" date="2017-03" db="EMBL/GenBank/DDBJ databases">
        <authorList>
            <person name="Rodrigo-Torres L."/>
            <person name="Arahal R.D."/>
            <person name="Lucena T."/>
        </authorList>
    </citation>
    <scope>NUCLEOTIDE SEQUENCE [LARGE SCALE GENOMIC DNA]</scope>
    <source>
        <strain evidence="11">CECT 8370</strain>
    </source>
</reference>
<keyword evidence="5 8" id="KW-0812">Transmembrane</keyword>
<name>A0A1X7A6Y3_9RHOB</name>
<organism evidence="10 11">
    <name type="scientific">Roseovarius gaetbuli</name>
    <dbReference type="NCBI Taxonomy" id="1356575"/>
    <lineage>
        <taxon>Bacteria</taxon>
        <taxon>Pseudomonadati</taxon>
        <taxon>Pseudomonadota</taxon>
        <taxon>Alphaproteobacteria</taxon>
        <taxon>Rhodobacterales</taxon>
        <taxon>Roseobacteraceae</taxon>
        <taxon>Roseovarius</taxon>
    </lineage>
</organism>
<evidence type="ECO:0000259" key="9">
    <source>
        <dbReference type="PROSITE" id="PS50928"/>
    </source>
</evidence>
<proteinExistence type="inferred from homology"/>
<comment type="subcellular location">
    <subcellularLocation>
        <location evidence="1 8">Cell membrane</location>
        <topology evidence="1 8">Multi-pass membrane protein</topology>
    </subcellularLocation>
</comment>
<dbReference type="GO" id="GO:0005886">
    <property type="term" value="C:plasma membrane"/>
    <property type="evidence" value="ECO:0007669"/>
    <property type="project" value="UniProtKB-SubCell"/>
</dbReference>
<dbReference type="SUPFAM" id="SSF161098">
    <property type="entry name" value="MetI-like"/>
    <property type="match status" value="1"/>
</dbReference>
<dbReference type="OrthoDB" id="9807047at2"/>
<keyword evidence="11" id="KW-1185">Reference proteome</keyword>
<dbReference type="Pfam" id="PF00528">
    <property type="entry name" value="BPD_transp_1"/>
    <property type="match status" value="1"/>
</dbReference>
<protein>
    <submittedName>
        <fullName evidence="10">Spermidine/putrescine transport system permease protein PotB</fullName>
    </submittedName>
</protein>
<sequence length="295" mass="32927">MDLTANALNADEFRRLNRREQWVQMNFLVPCLLFLVLFFFVPLAMFLSNAFFDPGFTLEHFEKAFTRPLYMKTLVKTLKLSLTTTIVCVILAYPVAFVITHTSGKVKTAILILVLIPFWTNILVRMFAWLAILGRNGVINSNLIAIGAIDEPISLLYNYFAVVLGMTHYMLPFMILPIYSVMAAIPANLTDAAANLGATPFRAFLRVFLPLSLPGVGAGCLLVFILSLGFFITPALMGGAKDTMFAQIIEIQINQMLNWGFAAALSTILLVLTIILYLIYDRLLGVDRIYGKEGH</sequence>
<dbReference type="GO" id="GO:0055085">
    <property type="term" value="P:transmembrane transport"/>
    <property type="evidence" value="ECO:0007669"/>
    <property type="project" value="InterPro"/>
</dbReference>
<feature type="transmembrane region" description="Helical" evidence="8">
    <location>
        <begin position="80"/>
        <end position="99"/>
    </location>
</feature>
<dbReference type="Proteomes" id="UP000194012">
    <property type="component" value="Unassembled WGS sequence"/>
</dbReference>
<dbReference type="InterPro" id="IPR035906">
    <property type="entry name" value="MetI-like_sf"/>
</dbReference>
<dbReference type="RefSeq" id="WP_085828424.1">
    <property type="nucleotide sequence ID" value="NZ_FWFJ01000051.1"/>
</dbReference>
<feature type="transmembrane region" description="Helical" evidence="8">
    <location>
        <begin position="27"/>
        <end position="52"/>
    </location>
</feature>
<evidence type="ECO:0000313" key="11">
    <source>
        <dbReference type="Proteomes" id="UP000194012"/>
    </source>
</evidence>
<feature type="domain" description="ABC transmembrane type-1" evidence="9">
    <location>
        <begin position="74"/>
        <end position="280"/>
    </location>
</feature>